<accession>A0AAV2DG10</accession>
<organism evidence="3 5">
    <name type="scientific">Linum trigynum</name>
    <dbReference type="NCBI Taxonomy" id="586398"/>
    <lineage>
        <taxon>Eukaryota</taxon>
        <taxon>Viridiplantae</taxon>
        <taxon>Streptophyta</taxon>
        <taxon>Embryophyta</taxon>
        <taxon>Tracheophyta</taxon>
        <taxon>Spermatophyta</taxon>
        <taxon>Magnoliopsida</taxon>
        <taxon>eudicotyledons</taxon>
        <taxon>Gunneridae</taxon>
        <taxon>Pentapetalae</taxon>
        <taxon>rosids</taxon>
        <taxon>fabids</taxon>
        <taxon>Malpighiales</taxon>
        <taxon>Linaceae</taxon>
        <taxon>Linum</taxon>
    </lineage>
</organism>
<evidence type="ECO:0000259" key="1">
    <source>
        <dbReference type="PROSITE" id="PS50053"/>
    </source>
</evidence>
<evidence type="ECO:0000313" key="2">
    <source>
        <dbReference type="EMBL" id="CAL1372445.1"/>
    </source>
</evidence>
<feature type="domain" description="Ubiquitin-like" evidence="1">
    <location>
        <begin position="102"/>
        <end position="176"/>
    </location>
</feature>
<evidence type="ECO:0000313" key="5">
    <source>
        <dbReference type="Proteomes" id="UP001497516"/>
    </source>
</evidence>
<reference evidence="3 5" key="1">
    <citation type="submission" date="2024-04" db="EMBL/GenBank/DDBJ databases">
        <authorList>
            <person name="Fracassetti M."/>
        </authorList>
    </citation>
    <scope>NUCLEOTIDE SEQUENCE [LARGE SCALE GENOMIC DNA]</scope>
</reference>
<dbReference type="SUPFAM" id="SSF54236">
    <property type="entry name" value="Ubiquitin-like"/>
    <property type="match status" value="2"/>
</dbReference>
<dbReference type="Pfam" id="PF00240">
    <property type="entry name" value="ubiquitin"/>
    <property type="match status" value="1"/>
</dbReference>
<proteinExistence type="predicted"/>
<dbReference type="InterPro" id="IPR000626">
    <property type="entry name" value="Ubiquitin-like_dom"/>
</dbReference>
<dbReference type="Gene3D" id="3.10.20.90">
    <property type="entry name" value="Phosphatidylinositol 3-kinase Catalytic Subunit, Chain A, domain 1"/>
    <property type="match status" value="1"/>
</dbReference>
<feature type="domain" description="Ubiquitin-like" evidence="1">
    <location>
        <begin position="35"/>
        <end position="80"/>
    </location>
</feature>
<sequence length="205" mass="22910">MMEEVQASAEMAVELYIATRHRSAAQKIVHYDDCRPSETVGEVKGRIEAKYGIAIRRQALWLGPKLMRNHRTLASYKIHPAVPAIAHLEIANDDDGGEETIITVTLRSLSFPTQSRVKTLTCKETDTVGELRKRILARFSGHSRFDIELFFDGTMLGEVDAPLLHYLVSHGAVISVHYEAGPRVDSSERDATENLLLFYSLQASS</sequence>
<dbReference type="AlphaFoldDB" id="A0AAV2DG10"/>
<name>A0AAV2DG10_9ROSI</name>
<gene>
    <name evidence="2" type="ORF">LTRI10_LOCUS14453</name>
    <name evidence="3" type="ORF">LTRI10_LOCUS14457</name>
    <name evidence="4" type="ORF">LTRI10_LOCUS14466</name>
</gene>
<dbReference type="EMBL" id="OZ034815">
    <property type="protein sequence ID" value="CAL1372450.1"/>
    <property type="molecule type" value="Genomic_DNA"/>
</dbReference>
<dbReference type="CDD" id="cd17039">
    <property type="entry name" value="Ubl_ubiquitin_like"/>
    <property type="match status" value="2"/>
</dbReference>
<evidence type="ECO:0000313" key="3">
    <source>
        <dbReference type="EMBL" id="CAL1372450.1"/>
    </source>
</evidence>
<keyword evidence="5" id="KW-1185">Reference proteome</keyword>
<evidence type="ECO:0000313" key="4">
    <source>
        <dbReference type="EMBL" id="CAL1372461.1"/>
    </source>
</evidence>
<dbReference type="Proteomes" id="UP001497516">
    <property type="component" value="Chromosome 2"/>
</dbReference>
<dbReference type="InterPro" id="IPR029071">
    <property type="entry name" value="Ubiquitin-like_domsf"/>
</dbReference>
<dbReference type="PROSITE" id="PS50053">
    <property type="entry name" value="UBIQUITIN_2"/>
    <property type="match status" value="2"/>
</dbReference>
<dbReference type="EMBL" id="OZ034815">
    <property type="protein sequence ID" value="CAL1372461.1"/>
    <property type="molecule type" value="Genomic_DNA"/>
</dbReference>
<dbReference type="EMBL" id="OZ034815">
    <property type="protein sequence ID" value="CAL1372445.1"/>
    <property type="molecule type" value="Genomic_DNA"/>
</dbReference>
<protein>
    <recommendedName>
        <fullName evidence="1">Ubiquitin-like domain-containing protein</fullName>
    </recommendedName>
</protein>